<evidence type="ECO:0000256" key="1">
    <source>
        <dbReference type="SAM" id="MobiDB-lite"/>
    </source>
</evidence>
<name>A0AAD6PNE8_9ROSI</name>
<reference evidence="2 3" key="1">
    <citation type="journal article" date="2023" name="Int. J. Mol. Sci.">
        <title>De Novo Assembly and Annotation of 11 Diverse Shrub Willow (Salix) Genomes Reveals Novel Gene Organization in Sex-Linked Regions.</title>
        <authorList>
            <person name="Hyden B."/>
            <person name="Feng K."/>
            <person name="Yates T.B."/>
            <person name="Jawdy S."/>
            <person name="Cereghino C."/>
            <person name="Smart L.B."/>
            <person name="Muchero W."/>
        </authorList>
    </citation>
    <scope>NUCLEOTIDE SEQUENCE [LARGE SCALE GENOMIC DNA]</scope>
    <source>
        <tissue evidence="2">Shoot tip</tissue>
    </source>
</reference>
<dbReference type="Proteomes" id="UP001162972">
    <property type="component" value="Chromosome 18"/>
</dbReference>
<sequence length="48" mass="4987">MEGVASCWFIAGGGIGRITGCDVAPPRFKFSPDTVKHPPPPPAPPPTE</sequence>
<dbReference type="EMBL" id="JAPFFJ010000001">
    <property type="protein sequence ID" value="KAJ6434713.1"/>
    <property type="molecule type" value="Genomic_DNA"/>
</dbReference>
<evidence type="ECO:0000313" key="3">
    <source>
        <dbReference type="Proteomes" id="UP001162972"/>
    </source>
</evidence>
<proteinExistence type="predicted"/>
<accession>A0AAD6PNE8</accession>
<dbReference type="AlphaFoldDB" id="A0AAD6PNE8"/>
<gene>
    <name evidence="2" type="ORF">OIU84_000032</name>
</gene>
<keyword evidence="3" id="KW-1185">Reference proteome</keyword>
<organism evidence="2 3">
    <name type="scientific">Salix udensis</name>
    <dbReference type="NCBI Taxonomy" id="889485"/>
    <lineage>
        <taxon>Eukaryota</taxon>
        <taxon>Viridiplantae</taxon>
        <taxon>Streptophyta</taxon>
        <taxon>Embryophyta</taxon>
        <taxon>Tracheophyta</taxon>
        <taxon>Spermatophyta</taxon>
        <taxon>Magnoliopsida</taxon>
        <taxon>eudicotyledons</taxon>
        <taxon>Gunneridae</taxon>
        <taxon>Pentapetalae</taxon>
        <taxon>rosids</taxon>
        <taxon>fabids</taxon>
        <taxon>Malpighiales</taxon>
        <taxon>Salicaceae</taxon>
        <taxon>Saliceae</taxon>
        <taxon>Salix</taxon>
    </lineage>
</organism>
<feature type="compositionally biased region" description="Pro residues" evidence="1">
    <location>
        <begin position="37"/>
        <end position="48"/>
    </location>
</feature>
<comment type="caution">
    <text evidence="2">The sequence shown here is derived from an EMBL/GenBank/DDBJ whole genome shotgun (WGS) entry which is preliminary data.</text>
</comment>
<feature type="region of interest" description="Disordered" evidence="1">
    <location>
        <begin position="29"/>
        <end position="48"/>
    </location>
</feature>
<evidence type="ECO:0000313" key="2">
    <source>
        <dbReference type="EMBL" id="KAJ6434713.1"/>
    </source>
</evidence>
<protein>
    <submittedName>
        <fullName evidence="2">Uncharacterized protein</fullName>
    </submittedName>
</protein>